<reference evidence="3" key="1">
    <citation type="submission" date="2017-02" db="EMBL/GenBank/DDBJ databases">
        <authorList>
            <person name="Varghese N."/>
            <person name="Submissions S."/>
        </authorList>
    </citation>
    <scope>NUCLEOTIDE SEQUENCE [LARGE SCALE GENOMIC DNA]</scope>
    <source>
        <strain evidence="3">ATCC 700200</strain>
    </source>
</reference>
<name>A0A1T4WGQ0_9BACT</name>
<organism evidence="2 3">
    <name type="scientific">Prosthecobacter debontii</name>
    <dbReference type="NCBI Taxonomy" id="48467"/>
    <lineage>
        <taxon>Bacteria</taxon>
        <taxon>Pseudomonadati</taxon>
        <taxon>Verrucomicrobiota</taxon>
        <taxon>Verrucomicrobiia</taxon>
        <taxon>Verrucomicrobiales</taxon>
        <taxon>Verrucomicrobiaceae</taxon>
        <taxon>Prosthecobacter</taxon>
    </lineage>
</organism>
<sequence length="573" mass="64009">MQVSPTMKTWLSPFVASFLILLNAWSEAKAQVSEALQSPENFWAALKGVDWECSFNSYQRLRFGPEKIELLGQDGKITGGLINISLLEPGAIRVDYNNGGVVIFWFGDDLKSFVVANMKDISEFDIPGASAPVTLPTSGVEISFKDNPFWKKARLQPSAMEVLDDSGSAYATNQGFAFSPRALGVKLPEKGVGAAFLSRQRAGGWYLTGLHLGSGVRTQGVGLFRPFLRSKMRDFAMRSAHFNRHLLLSGQEQMASAQEQYALYNAISFYGENSEPTIYAMSEMGKLRGYALSYERAADWQQQAYTAAKAHLSGDTAKLFEIGTDYAESQSDRGDFAGAKATLAEVQPYLPASNNPRDVYPYYRALGAAEFGLRNYAQAAQLFSDNQKRAQEASMEGSEIEAILDAAACYMALNQQLEAAARVSFAISRQDEMKKQFPKYTFDTYKLSMACSIMQKWPEATRFSEDGQRRNWVSYMEYARLFSLLCQGKKEEAKKLAQEINQRFKGGVDEIQIRRDIDAMVVSITKAVHDQTPQAVAELEQAWARQVESLRKRPLQNYIFARIMVASIAELKK</sequence>
<feature type="chain" id="PRO_5010588748" description="Tetratricopeptide repeat-containing protein" evidence="1">
    <location>
        <begin position="31"/>
        <end position="573"/>
    </location>
</feature>
<accession>A0A1T4WGQ0</accession>
<protein>
    <recommendedName>
        <fullName evidence="4">Tetratricopeptide repeat-containing protein</fullName>
    </recommendedName>
</protein>
<evidence type="ECO:0000256" key="1">
    <source>
        <dbReference type="SAM" id="SignalP"/>
    </source>
</evidence>
<dbReference type="EMBL" id="FUYE01000001">
    <property type="protein sequence ID" value="SKA76472.1"/>
    <property type="molecule type" value="Genomic_DNA"/>
</dbReference>
<evidence type="ECO:0000313" key="3">
    <source>
        <dbReference type="Proteomes" id="UP000190774"/>
    </source>
</evidence>
<feature type="signal peptide" evidence="1">
    <location>
        <begin position="1"/>
        <end position="30"/>
    </location>
</feature>
<evidence type="ECO:0000313" key="2">
    <source>
        <dbReference type="EMBL" id="SKA76472.1"/>
    </source>
</evidence>
<keyword evidence="3" id="KW-1185">Reference proteome</keyword>
<gene>
    <name evidence="2" type="ORF">SAMN02745166_00180</name>
</gene>
<proteinExistence type="predicted"/>
<dbReference type="AlphaFoldDB" id="A0A1T4WGQ0"/>
<dbReference type="Proteomes" id="UP000190774">
    <property type="component" value="Unassembled WGS sequence"/>
</dbReference>
<keyword evidence="1" id="KW-0732">Signal</keyword>
<evidence type="ECO:0008006" key="4">
    <source>
        <dbReference type="Google" id="ProtNLM"/>
    </source>
</evidence>
<dbReference type="STRING" id="48467.SAMN02745166_00180"/>